<keyword evidence="2" id="KW-1185">Reference proteome</keyword>
<gene>
    <name evidence="1" type="ORF">C5167_024802</name>
</gene>
<reference evidence="1 2" key="1">
    <citation type="journal article" date="2018" name="Science">
        <title>The opium poppy genome and morphinan production.</title>
        <authorList>
            <person name="Guo L."/>
            <person name="Winzer T."/>
            <person name="Yang X."/>
            <person name="Li Y."/>
            <person name="Ning Z."/>
            <person name="He Z."/>
            <person name="Teodor R."/>
            <person name="Lu Y."/>
            <person name="Bowser T.A."/>
            <person name="Graham I.A."/>
            <person name="Ye K."/>
        </authorList>
    </citation>
    <scope>NUCLEOTIDE SEQUENCE [LARGE SCALE GENOMIC DNA]</scope>
    <source>
        <strain evidence="2">cv. HN1</strain>
        <tissue evidence="1">Leaves</tissue>
    </source>
</reference>
<evidence type="ECO:0000313" key="2">
    <source>
        <dbReference type="Proteomes" id="UP000316621"/>
    </source>
</evidence>
<dbReference type="AlphaFoldDB" id="A0A4Y7JSL4"/>
<dbReference type="EMBL" id="CM010719">
    <property type="protein sequence ID" value="RZC63050.1"/>
    <property type="molecule type" value="Genomic_DNA"/>
</dbReference>
<proteinExistence type="predicted"/>
<name>A0A4Y7JSL4_PAPSO</name>
<dbReference type="Proteomes" id="UP000316621">
    <property type="component" value="Chromosome 5"/>
</dbReference>
<sequence>MQLADHISLHLYFGTRRCLPFVDQLEYLQSYLSPKREFNSSLQTTKSKLWRLILLAFVGPLFIPHHCLT</sequence>
<evidence type="ECO:0000313" key="1">
    <source>
        <dbReference type="EMBL" id="RZC63050.1"/>
    </source>
</evidence>
<dbReference type="Gramene" id="RZC63050">
    <property type="protein sequence ID" value="RZC63050"/>
    <property type="gene ID" value="C5167_024802"/>
</dbReference>
<protein>
    <submittedName>
        <fullName evidence="1">Uncharacterized protein</fullName>
    </submittedName>
</protein>
<accession>A0A4Y7JSL4</accession>
<organism evidence="1 2">
    <name type="scientific">Papaver somniferum</name>
    <name type="common">Opium poppy</name>
    <dbReference type="NCBI Taxonomy" id="3469"/>
    <lineage>
        <taxon>Eukaryota</taxon>
        <taxon>Viridiplantae</taxon>
        <taxon>Streptophyta</taxon>
        <taxon>Embryophyta</taxon>
        <taxon>Tracheophyta</taxon>
        <taxon>Spermatophyta</taxon>
        <taxon>Magnoliopsida</taxon>
        <taxon>Ranunculales</taxon>
        <taxon>Papaveraceae</taxon>
        <taxon>Papaveroideae</taxon>
        <taxon>Papaver</taxon>
    </lineage>
</organism>